<dbReference type="eggNOG" id="COG2008">
    <property type="taxonomic scope" value="Bacteria"/>
</dbReference>
<keyword evidence="5 7" id="KW-0456">Lyase</keyword>
<comment type="similarity">
    <text evidence="2 5">Belongs to the threonine aldolase family.</text>
</comment>
<dbReference type="SUPFAM" id="SSF53383">
    <property type="entry name" value="PLP-dependent transferases"/>
    <property type="match status" value="1"/>
</dbReference>
<evidence type="ECO:0000313" key="7">
    <source>
        <dbReference type="EMBL" id="ACL56175.1"/>
    </source>
</evidence>
<dbReference type="KEGG" id="mno:Mnod_1169"/>
<dbReference type="PANTHER" id="PTHR48097">
    <property type="entry name" value="L-THREONINE ALDOLASE-RELATED"/>
    <property type="match status" value="1"/>
</dbReference>
<comment type="subunit">
    <text evidence="3">Homotetramer.</text>
</comment>
<dbReference type="STRING" id="460265.Mnod_1169"/>
<accession>B8IJG0</accession>
<comment type="catalytic activity">
    <reaction evidence="5">
        <text>L-threonine = acetaldehyde + glycine</text>
        <dbReference type="Rhea" id="RHEA:19625"/>
        <dbReference type="ChEBI" id="CHEBI:15343"/>
        <dbReference type="ChEBI" id="CHEBI:57305"/>
        <dbReference type="ChEBI" id="CHEBI:57926"/>
        <dbReference type="EC" id="4.1.2.48"/>
    </reaction>
</comment>
<dbReference type="OrthoDB" id="9774495at2"/>
<dbReference type="InterPro" id="IPR026273">
    <property type="entry name" value="Low_specificity_L-TA_bact"/>
</dbReference>
<evidence type="ECO:0000256" key="2">
    <source>
        <dbReference type="ARBA" id="ARBA00006966"/>
    </source>
</evidence>
<evidence type="ECO:0000259" key="6">
    <source>
        <dbReference type="Pfam" id="PF01212"/>
    </source>
</evidence>
<comment type="function">
    <text evidence="5">Catalyzes the cleavage of L-allo-threonine and L-threonine to glycine and acetaldehyde.</text>
</comment>
<comment type="cofactor">
    <cofactor evidence="1 5">
        <name>pyridoxal 5'-phosphate</name>
        <dbReference type="ChEBI" id="CHEBI:597326"/>
    </cofactor>
</comment>
<reference evidence="7 8" key="1">
    <citation type="submission" date="2009-01" db="EMBL/GenBank/DDBJ databases">
        <title>Complete sequence of chromosome of Methylobacterium nodulans ORS 2060.</title>
        <authorList>
            <consortium name="US DOE Joint Genome Institute"/>
            <person name="Lucas S."/>
            <person name="Copeland A."/>
            <person name="Lapidus A."/>
            <person name="Glavina del Rio T."/>
            <person name="Dalin E."/>
            <person name="Tice H."/>
            <person name="Bruce D."/>
            <person name="Goodwin L."/>
            <person name="Pitluck S."/>
            <person name="Sims D."/>
            <person name="Brettin T."/>
            <person name="Detter J.C."/>
            <person name="Han C."/>
            <person name="Larimer F."/>
            <person name="Land M."/>
            <person name="Hauser L."/>
            <person name="Kyrpides N."/>
            <person name="Ivanova N."/>
            <person name="Marx C.J."/>
            <person name="Richardson P."/>
        </authorList>
    </citation>
    <scope>NUCLEOTIDE SEQUENCE [LARGE SCALE GENOMIC DNA]</scope>
    <source>
        <strain evidence="8">LMG 21967 / CNCM I-2342 / ORS 2060</strain>
    </source>
</reference>
<dbReference type="InterPro" id="IPR015422">
    <property type="entry name" value="PyrdxlP-dep_Trfase_small"/>
</dbReference>
<evidence type="ECO:0000256" key="3">
    <source>
        <dbReference type="ARBA" id="ARBA00011881"/>
    </source>
</evidence>
<comment type="catalytic activity">
    <reaction evidence="5">
        <text>L-allo-threonine = acetaldehyde + glycine</text>
        <dbReference type="Rhea" id="RHEA:26209"/>
        <dbReference type="ChEBI" id="CHEBI:15343"/>
        <dbReference type="ChEBI" id="CHEBI:57305"/>
        <dbReference type="ChEBI" id="CHEBI:58585"/>
        <dbReference type="EC" id="4.1.2.48"/>
    </reaction>
</comment>
<dbReference type="Gene3D" id="3.90.1150.10">
    <property type="entry name" value="Aspartate Aminotransferase, domain 1"/>
    <property type="match status" value="1"/>
</dbReference>
<keyword evidence="4 5" id="KW-0663">Pyridoxal phosphate</keyword>
<dbReference type="Proteomes" id="UP000008207">
    <property type="component" value="Chromosome"/>
</dbReference>
<feature type="domain" description="Aromatic amino acid beta-eliminating lyase/threonine aldolase" evidence="6">
    <location>
        <begin position="3"/>
        <end position="290"/>
    </location>
</feature>
<dbReference type="GO" id="GO:0006567">
    <property type="term" value="P:L-threonine catabolic process"/>
    <property type="evidence" value="ECO:0007669"/>
    <property type="project" value="UniProtKB-UniRule"/>
</dbReference>
<evidence type="ECO:0000256" key="1">
    <source>
        <dbReference type="ARBA" id="ARBA00001933"/>
    </source>
</evidence>
<gene>
    <name evidence="7" type="ordered locus">Mnod_1169</name>
</gene>
<dbReference type="PIRSF" id="PIRSF038940">
    <property type="entry name" value="Low_specificity_LTA"/>
    <property type="match status" value="1"/>
</dbReference>
<dbReference type="InterPro" id="IPR015424">
    <property type="entry name" value="PyrdxlP-dep_Trfase"/>
</dbReference>
<evidence type="ECO:0000313" key="8">
    <source>
        <dbReference type="Proteomes" id="UP000008207"/>
    </source>
</evidence>
<dbReference type="RefSeq" id="WP_015927873.1">
    <property type="nucleotide sequence ID" value="NC_011894.1"/>
</dbReference>
<dbReference type="EC" id="4.1.2.48" evidence="5"/>
<evidence type="ECO:0000256" key="5">
    <source>
        <dbReference type="PIRNR" id="PIRNR038940"/>
    </source>
</evidence>
<keyword evidence="8" id="KW-1185">Reference proteome</keyword>
<proteinExistence type="inferred from homology"/>
<dbReference type="PANTHER" id="PTHR48097:SF5">
    <property type="entry name" value="LOW SPECIFICITY L-THREONINE ALDOLASE"/>
    <property type="match status" value="1"/>
</dbReference>
<dbReference type="InterPro" id="IPR001597">
    <property type="entry name" value="ArAA_b-elim_lyase/Thr_aldolase"/>
</dbReference>
<sequence>MNFASDNVTGASAPILDAVVRANAGAMPAYGADPLTAALQARFRALFQHPDLVVFPVATGTAANAIALAAMVPPFGLCLCHEEAHVMGDECGAPEFYTHGAKLAGLPGTGAKIDPAAFDATLSAMPRHVKQMPARALTLSQATEGGLVYRPDEVARLAEGAHRHGLAVHMDGARFANAVAALGCPPADVTWRAGVDILSFGASKNGALAAEAIVVFRPDLAETIEYRRKRAGHLLSKGRLLAAQLHAYLDDDHWLANAATANRMAARLGRGLAEIPGVRLAWPVEANEVFPILPAHLERSLKEGGATFYGWHSTSLPPGEAVREGEVFARLITAFSTTQAEVDAFLDLARACA</sequence>
<dbReference type="HOGENOM" id="CLU_049619_0_0_5"/>
<evidence type="ECO:0000256" key="4">
    <source>
        <dbReference type="ARBA" id="ARBA00022898"/>
    </source>
</evidence>
<dbReference type="InterPro" id="IPR015421">
    <property type="entry name" value="PyrdxlP-dep_Trfase_major"/>
</dbReference>
<dbReference type="EMBL" id="CP001349">
    <property type="protein sequence ID" value="ACL56175.1"/>
    <property type="molecule type" value="Genomic_DNA"/>
</dbReference>
<organism evidence="7 8">
    <name type="scientific">Methylobacterium nodulans (strain LMG 21967 / CNCM I-2342 / ORS 2060)</name>
    <dbReference type="NCBI Taxonomy" id="460265"/>
    <lineage>
        <taxon>Bacteria</taxon>
        <taxon>Pseudomonadati</taxon>
        <taxon>Pseudomonadota</taxon>
        <taxon>Alphaproteobacteria</taxon>
        <taxon>Hyphomicrobiales</taxon>
        <taxon>Methylobacteriaceae</taxon>
        <taxon>Methylobacterium</taxon>
    </lineage>
</organism>
<dbReference type="GO" id="GO:0008732">
    <property type="term" value="F:L-allo-threonine aldolase activity"/>
    <property type="evidence" value="ECO:0007669"/>
    <property type="project" value="RHEA"/>
</dbReference>
<dbReference type="Pfam" id="PF01212">
    <property type="entry name" value="Beta_elim_lyase"/>
    <property type="match status" value="1"/>
</dbReference>
<protein>
    <recommendedName>
        <fullName evidence="5">L-threonine aldolase</fullName>
        <ecNumber evidence="5">4.1.2.48</ecNumber>
    </recommendedName>
</protein>
<dbReference type="AlphaFoldDB" id="B8IJG0"/>
<dbReference type="Gene3D" id="3.40.640.10">
    <property type="entry name" value="Type I PLP-dependent aspartate aminotransferase-like (Major domain)"/>
    <property type="match status" value="1"/>
</dbReference>
<name>B8IJG0_METNO</name>